<reference evidence="1" key="1">
    <citation type="submission" date="2021-03" db="EMBL/GenBank/DDBJ databases">
        <title>Antimicrobial resistance genes in bacteria isolated from Japanese honey, and their potential for conferring macrolide and lincosamide resistance in the American foulbrood pathogen Paenibacillus larvae.</title>
        <authorList>
            <person name="Okamoto M."/>
            <person name="Kumagai M."/>
            <person name="Kanamori H."/>
            <person name="Takamatsu D."/>
        </authorList>
    </citation>
    <scope>NUCLEOTIDE SEQUENCE</scope>
    <source>
        <strain evidence="1">J27TS8</strain>
    </source>
</reference>
<proteinExistence type="predicted"/>
<dbReference type="RefSeq" id="WP_170943596.1">
    <property type="nucleotide sequence ID" value="NZ_BORC01000003.1"/>
</dbReference>
<evidence type="ECO:0000313" key="2">
    <source>
        <dbReference type="Proteomes" id="UP000682111"/>
    </source>
</evidence>
<keyword evidence="2" id="KW-1185">Reference proteome</keyword>
<dbReference type="Proteomes" id="UP000682111">
    <property type="component" value="Unassembled WGS sequence"/>
</dbReference>
<evidence type="ECO:0000313" key="1">
    <source>
        <dbReference type="EMBL" id="GIN62293.1"/>
    </source>
</evidence>
<sequence length="45" mass="5477">MGKNKEQDECLKWFDEEDPFELNEEMKFIILILETVAKKMKLQIM</sequence>
<comment type="caution">
    <text evidence="1">The sequence shown here is derived from an EMBL/GenBank/DDBJ whole genome shotgun (WGS) entry which is preliminary data.</text>
</comment>
<name>A0A919WHU1_9BACI</name>
<dbReference type="EMBL" id="BORC01000003">
    <property type="protein sequence ID" value="GIN62293.1"/>
    <property type="molecule type" value="Genomic_DNA"/>
</dbReference>
<protein>
    <submittedName>
        <fullName evidence="1">Uncharacterized protein</fullName>
    </submittedName>
</protein>
<accession>A0A919WHU1</accession>
<organism evidence="1 2">
    <name type="scientific">Robertmurraya siralis</name>
    <dbReference type="NCBI Taxonomy" id="77777"/>
    <lineage>
        <taxon>Bacteria</taxon>
        <taxon>Bacillati</taxon>
        <taxon>Bacillota</taxon>
        <taxon>Bacilli</taxon>
        <taxon>Bacillales</taxon>
        <taxon>Bacillaceae</taxon>
        <taxon>Robertmurraya</taxon>
    </lineage>
</organism>
<gene>
    <name evidence="1" type="ORF">J27TS8_22860</name>
</gene>
<dbReference type="AlphaFoldDB" id="A0A919WHU1"/>